<comment type="subunit">
    <text evidence="8">Component of the translation initiation factor 2B (eIF2B) complex which is a heterodecamer of two sets of five different subunits: alpha, beta, gamma, delta and epsilon. Subunits alpha, beta and delta comprise a regulatory subcomplex and subunits epsilon and gamma comprise a catalytic subcomplex. Within the complex, the hexameric regulatory complex resides at the center, with the two heterodimeric catalytic subcomplexes bound on opposite sides.</text>
</comment>
<dbReference type="InterPro" id="IPR037171">
    <property type="entry name" value="NagB/RpiA_transferase-like"/>
</dbReference>
<dbReference type="InterPro" id="IPR051855">
    <property type="entry name" value="eIF2B_beta_subunit"/>
</dbReference>
<evidence type="ECO:0000313" key="12">
    <source>
        <dbReference type="Proteomes" id="UP001549920"/>
    </source>
</evidence>
<dbReference type="EMBL" id="JBEUOH010000031">
    <property type="protein sequence ID" value="KAL0852672.1"/>
    <property type="molecule type" value="Genomic_DNA"/>
</dbReference>
<evidence type="ECO:0000313" key="11">
    <source>
        <dbReference type="EMBL" id="KAL0852672.1"/>
    </source>
</evidence>
<name>A0ABR3GZP2_LOXSC</name>
<keyword evidence="5" id="KW-0648">Protein biosynthesis</keyword>
<dbReference type="PANTHER" id="PTHR45859:SF1">
    <property type="entry name" value="TRANSLATION INITIATION FACTOR EIF-2B SUBUNIT BETA"/>
    <property type="match status" value="1"/>
</dbReference>
<feature type="region of interest" description="Disordered" evidence="10">
    <location>
        <begin position="96"/>
        <end position="115"/>
    </location>
</feature>
<comment type="caution">
    <text evidence="11">The sequence shown here is derived from an EMBL/GenBank/DDBJ whole genome shotgun (WGS) entry which is preliminary data.</text>
</comment>
<dbReference type="InterPro" id="IPR042529">
    <property type="entry name" value="IF_2B-like_C"/>
</dbReference>
<keyword evidence="4" id="KW-0396">Initiation factor</keyword>
<dbReference type="PANTHER" id="PTHR45859">
    <property type="entry name" value="TRANSLATION INITIATION FACTOR EIF-2B SUBUNIT BETA"/>
    <property type="match status" value="1"/>
</dbReference>
<comment type="similarity">
    <text evidence="2 9">Belongs to the eIF-2B alpha/beta/delta subunits family.</text>
</comment>
<reference evidence="11 12" key="1">
    <citation type="submission" date="2024-06" db="EMBL/GenBank/DDBJ databases">
        <title>A chromosome-level genome assembly of beet webworm, Loxostege sticticalis.</title>
        <authorList>
            <person name="Zhang Y."/>
        </authorList>
    </citation>
    <scope>NUCLEOTIDE SEQUENCE [LARGE SCALE GENOMIC DNA]</scope>
    <source>
        <strain evidence="11">AQ026</strain>
        <tissue evidence="11">Whole body</tissue>
    </source>
</reference>
<dbReference type="Proteomes" id="UP001549920">
    <property type="component" value="Unassembled WGS sequence"/>
</dbReference>
<dbReference type="InterPro" id="IPR000649">
    <property type="entry name" value="IF-2B-related"/>
</dbReference>
<gene>
    <name evidence="11" type="ORF">ABMA27_012511</name>
</gene>
<dbReference type="SUPFAM" id="SSF100950">
    <property type="entry name" value="NagB/RpiA/CoA transferase-like"/>
    <property type="match status" value="1"/>
</dbReference>
<evidence type="ECO:0000256" key="9">
    <source>
        <dbReference type="RuleBase" id="RU003814"/>
    </source>
</evidence>
<proteinExistence type="inferred from homology"/>
<dbReference type="Pfam" id="PF01008">
    <property type="entry name" value="IF-2B"/>
    <property type="match status" value="1"/>
</dbReference>
<evidence type="ECO:0000256" key="2">
    <source>
        <dbReference type="ARBA" id="ARBA00007251"/>
    </source>
</evidence>
<keyword evidence="3" id="KW-0963">Cytoplasm</keyword>
<evidence type="ECO:0000256" key="4">
    <source>
        <dbReference type="ARBA" id="ARBA00022540"/>
    </source>
</evidence>
<keyword evidence="12" id="KW-1185">Reference proteome</keyword>
<evidence type="ECO:0000256" key="6">
    <source>
        <dbReference type="ARBA" id="ARBA00044122"/>
    </source>
</evidence>
<comment type="subcellular location">
    <subcellularLocation>
        <location evidence="1">Cytoplasm</location>
        <location evidence="1">Cytosol</location>
    </subcellularLocation>
</comment>
<evidence type="ECO:0000256" key="10">
    <source>
        <dbReference type="SAM" id="MobiDB-lite"/>
    </source>
</evidence>
<organism evidence="11 12">
    <name type="scientific">Loxostege sticticalis</name>
    <name type="common">Beet webworm moth</name>
    <dbReference type="NCBI Taxonomy" id="481309"/>
    <lineage>
        <taxon>Eukaryota</taxon>
        <taxon>Metazoa</taxon>
        <taxon>Ecdysozoa</taxon>
        <taxon>Arthropoda</taxon>
        <taxon>Hexapoda</taxon>
        <taxon>Insecta</taxon>
        <taxon>Pterygota</taxon>
        <taxon>Neoptera</taxon>
        <taxon>Endopterygota</taxon>
        <taxon>Lepidoptera</taxon>
        <taxon>Glossata</taxon>
        <taxon>Ditrysia</taxon>
        <taxon>Pyraloidea</taxon>
        <taxon>Crambidae</taxon>
        <taxon>Pyraustinae</taxon>
        <taxon>Loxostege</taxon>
    </lineage>
</organism>
<dbReference type="Gene3D" id="3.40.50.10470">
    <property type="entry name" value="Translation initiation factor eif-2b, domain 2"/>
    <property type="match status" value="1"/>
</dbReference>
<accession>A0ABR3GZP2</accession>
<evidence type="ECO:0000256" key="3">
    <source>
        <dbReference type="ARBA" id="ARBA00022490"/>
    </source>
</evidence>
<evidence type="ECO:0000256" key="1">
    <source>
        <dbReference type="ARBA" id="ARBA00004514"/>
    </source>
</evidence>
<evidence type="ECO:0000256" key="5">
    <source>
        <dbReference type="ARBA" id="ARBA00022917"/>
    </source>
</evidence>
<evidence type="ECO:0000256" key="8">
    <source>
        <dbReference type="ARBA" id="ARBA00046432"/>
    </source>
</evidence>
<evidence type="ECO:0000256" key="7">
    <source>
        <dbReference type="ARBA" id="ARBA00044228"/>
    </source>
</evidence>
<protein>
    <recommendedName>
        <fullName evidence="6">Translation initiation factor eIF2B subunit beta</fullName>
    </recommendedName>
    <alternativeName>
        <fullName evidence="7">eIF2B GDP-GTP exchange factor subunit beta</fullName>
    </alternativeName>
</protein>
<sequence>MSPLEGPTKELDEKYEEKVVKFVSDVRNGKIEGSNNIALATLSLLEQIIGDSENATAFELINVVRAAGRVICRALPRELVPANMVRRVLRAIRDEHRAHADQSGGTTTGGSEGAGESLQRLVLAAAARRGTLGAAQPDLREPLRDHIAEVRAELESSTGSICSQASEHVHADELILTCGHSRLLERFLKAAAARRNYKLIVAEGPDYKQSHAMAGRLSAGGVGVTLVSSASVAGVMSRVNKVILGVRATLSGGAVLAHAGAHAVAAAAKHYSVPVIALSPLYKLSPLHECDRHQLTAAGAPHHVLPLECPETGSAHVYAPRYDYLRPDHVSLFITSLRDRLSRGVQVLVCCVWCCVVAGPSGAGEVWIVRRSIGDGAANMSQGGSRRPYSRGGPRWHPRYKEYWDYEQNYRLDHKTRHNRNVILYPTSPSGLLWASAEKKDRKKLRHYCQPLFKEGRSVRWRYGGCNWYYSNKNHMGAHAHLYYGKQEQRRYHKHPDPTPCAQTQVHNFVPSWGSNTGPLVQPSHSIEVGKGTLSRKYYECLYDHVASKSHLYLSHGCYMYLSISHQKHSPMCYPDYNLSLCQISSISIQQFLREEVTYIHTYTHIFFQSSVIRALRALVSAAPITNSSTFVPISYGDNVFFVTGLIIDSWPMTLARHEKSFREANDATSFCLLIHPPLKKTLQLCKYNEIKLASFIKQCANDFCDEPQHINTGHFECRTRATGYSTHGSL</sequence>